<dbReference type="Pfam" id="PF19560">
    <property type="entry name" value="DUF6082"/>
    <property type="match status" value="1"/>
</dbReference>
<protein>
    <submittedName>
        <fullName evidence="2">Uncharacterized protein</fullName>
    </submittedName>
</protein>
<comment type="caution">
    <text evidence="2">The sequence shown here is derived from an EMBL/GenBank/DDBJ whole genome shotgun (WGS) entry which is preliminary data.</text>
</comment>
<feature type="coiled-coil region" evidence="1">
    <location>
        <begin position="36"/>
        <end position="74"/>
    </location>
</feature>
<dbReference type="AlphaFoldDB" id="A0A4R1BDR5"/>
<evidence type="ECO:0000313" key="2">
    <source>
        <dbReference type="EMBL" id="TCJ15230.1"/>
    </source>
</evidence>
<organism evidence="2 3">
    <name type="scientific">Parasulfuritortus cantonensis</name>
    <dbReference type="NCBI Taxonomy" id="2528202"/>
    <lineage>
        <taxon>Bacteria</taxon>
        <taxon>Pseudomonadati</taxon>
        <taxon>Pseudomonadota</taxon>
        <taxon>Betaproteobacteria</taxon>
        <taxon>Nitrosomonadales</taxon>
        <taxon>Thiobacillaceae</taxon>
        <taxon>Parasulfuritortus</taxon>
    </lineage>
</organism>
<evidence type="ECO:0000313" key="3">
    <source>
        <dbReference type="Proteomes" id="UP000295443"/>
    </source>
</evidence>
<dbReference type="RefSeq" id="WP_131446372.1">
    <property type="nucleotide sequence ID" value="NZ_SJZB01000029.1"/>
</dbReference>
<name>A0A4R1BDR5_9PROT</name>
<sequence>MDMSIIAAQAVAALLGSVGGGLLGALAAVYLAKGAKEVASKQIETLQSQLDTTKDQLETMERQLTAAIETATRASHNELLSLVIREDDLWEVWSSPGQDKKEFMQNVFVNMHLSHIETLFKLDRLNEDQIKAELKEHFANAKYQNFWKTARQHRHDMLTGDGEKGGGFMNYVKKHIKMQLAQPNLRFEMDAPTAGFAACFRASQAKRYVSRH</sequence>
<evidence type="ECO:0000256" key="1">
    <source>
        <dbReference type="SAM" id="Coils"/>
    </source>
</evidence>
<keyword evidence="1" id="KW-0175">Coiled coil</keyword>
<proteinExistence type="predicted"/>
<gene>
    <name evidence="2" type="ORF">EZJ19_07945</name>
</gene>
<accession>A0A4R1BDR5</accession>
<keyword evidence="3" id="KW-1185">Reference proteome</keyword>
<reference evidence="2 3" key="1">
    <citation type="submission" date="2019-03" db="EMBL/GenBank/DDBJ databases">
        <title>Genome sequence of Thiobacillaceae bacterium LSR1, a sulfur-oxidizing bacterium isolated from freshwater sediment.</title>
        <authorList>
            <person name="Li S."/>
        </authorList>
    </citation>
    <scope>NUCLEOTIDE SEQUENCE [LARGE SCALE GENOMIC DNA]</scope>
    <source>
        <strain evidence="2 3">LSR1</strain>
    </source>
</reference>
<dbReference type="EMBL" id="SJZB01000029">
    <property type="protein sequence ID" value="TCJ15230.1"/>
    <property type="molecule type" value="Genomic_DNA"/>
</dbReference>
<dbReference type="InterPro" id="IPR045728">
    <property type="entry name" value="DUF6082"/>
</dbReference>
<dbReference type="Proteomes" id="UP000295443">
    <property type="component" value="Unassembled WGS sequence"/>
</dbReference>